<dbReference type="GO" id="GO:0005524">
    <property type="term" value="F:ATP binding"/>
    <property type="evidence" value="ECO:0007669"/>
    <property type="project" value="UniProtKB-KW"/>
</dbReference>
<evidence type="ECO:0000256" key="2">
    <source>
        <dbReference type="ARBA" id="ARBA00022840"/>
    </source>
</evidence>
<dbReference type="PANTHER" id="PTHR42855:SF2">
    <property type="entry name" value="DRUG RESISTANCE ABC TRANSPORTER,ATP-BINDING PROTEIN"/>
    <property type="match status" value="1"/>
</dbReference>
<dbReference type="InterPro" id="IPR027417">
    <property type="entry name" value="P-loop_NTPase"/>
</dbReference>
<evidence type="ECO:0000256" key="1">
    <source>
        <dbReference type="ARBA" id="ARBA00022741"/>
    </source>
</evidence>
<evidence type="ECO:0000313" key="6">
    <source>
        <dbReference type="EMBL" id="SCB76708.1"/>
    </source>
</evidence>
<dbReference type="EMBL" id="JAAXPM010000001">
    <property type="protein sequence ID" value="NKY66249.1"/>
    <property type="molecule type" value="Genomic_DNA"/>
</dbReference>
<keyword evidence="2 6" id="KW-0067">ATP-binding</keyword>
<feature type="domain" description="ABC transporter" evidence="4">
    <location>
        <begin position="4"/>
        <end position="213"/>
    </location>
</feature>
<dbReference type="InterPro" id="IPR017871">
    <property type="entry name" value="ABC_transporter-like_CS"/>
</dbReference>
<feature type="domain" description="ABC transporter" evidence="4">
    <location>
        <begin position="294"/>
        <end position="497"/>
    </location>
</feature>
<evidence type="ECO:0000259" key="4">
    <source>
        <dbReference type="PROSITE" id="PS50893"/>
    </source>
</evidence>
<dbReference type="RefSeq" id="WP_074426767.1">
    <property type="nucleotide sequence ID" value="NZ_BJEG01000001.1"/>
</dbReference>
<dbReference type="OrthoDB" id="9762369at2"/>
<reference evidence="6 7" key="1">
    <citation type="submission" date="2016-08" db="EMBL/GenBank/DDBJ databases">
        <authorList>
            <person name="Varghese N."/>
            <person name="Submissions Spin"/>
        </authorList>
    </citation>
    <scope>NUCLEOTIDE SEQUENCE [LARGE SCALE GENOMIC DNA]</scope>
    <source>
        <strain evidence="6 7">R-53116</strain>
    </source>
</reference>
<feature type="coiled-coil region" evidence="3">
    <location>
        <begin position="270"/>
        <end position="297"/>
    </location>
</feature>
<dbReference type="CDD" id="cd03221">
    <property type="entry name" value="ABCF_EF-3"/>
    <property type="match status" value="2"/>
</dbReference>
<evidence type="ECO:0000313" key="8">
    <source>
        <dbReference type="Proteomes" id="UP000585749"/>
    </source>
</evidence>
<accession>A0A4Y4G8C6</accession>
<dbReference type="EMBL" id="FMAW01000002">
    <property type="protein sequence ID" value="SCB76708.1"/>
    <property type="molecule type" value="Genomic_DNA"/>
</dbReference>
<dbReference type="PROSITE" id="PS00211">
    <property type="entry name" value="ABC_TRANSPORTER_1"/>
    <property type="match status" value="1"/>
</dbReference>
<keyword evidence="7" id="KW-1185">Reference proteome</keyword>
<keyword evidence="3" id="KW-0175">Coiled coil</keyword>
<organism evidence="5 8">
    <name type="scientific">Weissella hellenica</name>
    <dbReference type="NCBI Taxonomy" id="46256"/>
    <lineage>
        <taxon>Bacteria</taxon>
        <taxon>Bacillati</taxon>
        <taxon>Bacillota</taxon>
        <taxon>Bacilli</taxon>
        <taxon>Lactobacillales</taxon>
        <taxon>Lactobacillaceae</taxon>
        <taxon>Weissella</taxon>
    </lineage>
</organism>
<protein>
    <submittedName>
        <fullName evidence="5">ABC-F type ribosomal protection protein</fullName>
    </submittedName>
    <submittedName>
        <fullName evidence="6">Lincosamide and streptogramin A transport system ATP-binding/permease protein</fullName>
    </submittedName>
</protein>
<evidence type="ECO:0000256" key="3">
    <source>
        <dbReference type="SAM" id="Coils"/>
    </source>
</evidence>
<dbReference type="Pfam" id="PF00005">
    <property type="entry name" value="ABC_tran"/>
    <property type="match status" value="2"/>
</dbReference>
<dbReference type="SMART" id="SM00382">
    <property type="entry name" value="AAA"/>
    <property type="match status" value="2"/>
</dbReference>
<gene>
    <name evidence="5" type="primary">abc-f</name>
    <name evidence="6" type="ORF">GA0061075_10242</name>
    <name evidence="5" type="ORF">HF960_00775</name>
</gene>
<dbReference type="PROSITE" id="PS50893">
    <property type="entry name" value="ABC_TRANSPORTER_2"/>
    <property type="match status" value="2"/>
</dbReference>
<keyword evidence="1" id="KW-0547">Nucleotide-binding</keyword>
<reference evidence="5 8" key="2">
    <citation type="submission" date="2020-04" db="EMBL/GenBank/DDBJ databases">
        <title>MicrobeNet Type strains.</title>
        <authorList>
            <person name="Nicholson A.C."/>
        </authorList>
    </citation>
    <scope>NUCLEOTIDE SEQUENCE [LARGE SCALE GENOMIC DNA]</scope>
    <source>
        <strain evidence="5 8">CCUG 33494</strain>
    </source>
</reference>
<dbReference type="InterPro" id="IPR003439">
    <property type="entry name" value="ABC_transporter-like_ATP-bd"/>
</dbReference>
<sequence length="498" mass="56967">MGNIEFKQVTFGFDNQAQLLFDKANLTIDTSWKLGLIGRNGRGKTTLLNLLQDVYPYQGTITHQVSFNYFPQAIRDASQLTYDVLNEVATVEIWQIEKELQLMQTDDALLWRPFVSLSGGEKTKVLLALLFSDHNHFPLIDEPTNHLDLQARKHIAQYLKDKKQGFILVSHDRSFVNEVVDHVIAIEKQQLMIYQGNFATYEEQKGQRDQYELDQNKKLKTEIGRLKHTASEKAEWSHGREKGKFGNRHVAGSGAIFDRGAIGARAARTMKRSKTLVHQMENKIDSKEQLLKEIETIDMLTMNYQPSYHKTLITVKNLQLAYEKSLFEPISFQLVKGERIAIQGNNGAGKTAIINYLLGTFTGQSVGDVTIPANIRISYVRQNYENNTGTLAEFATAHHLSYEILLNNLHKLGVERHVFNTRIENMSMGQRKRVELAKSLATPAALFIWDEPLNYLDVFNQEQLEQIIQLVQPTMLIVEHDETFLNNIATQVIKLQHE</sequence>
<proteinExistence type="predicted"/>
<evidence type="ECO:0000313" key="5">
    <source>
        <dbReference type="EMBL" id="NKY66249.1"/>
    </source>
</evidence>
<name>A0A4Y4G8C6_WEIHE</name>
<dbReference type="Gene3D" id="3.40.50.300">
    <property type="entry name" value="P-loop containing nucleotide triphosphate hydrolases"/>
    <property type="match status" value="2"/>
</dbReference>
<dbReference type="SUPFAM" id="SSF52540">
    <property type="entry name" value="P-loop containing nucleoside triphosphate hydrolases"/>
    <property type="match status" value="2"/>
</dbReference>
<dbReference type="AlphaFoldDB" id="A0A4Y4G8C6"/>
<dbReference type="NCBIfam" id="NF000355">
    <property type="entry name" value="ribo_prot_ABC_F"/>
    <property type="match status" value="1"/>
</dbReference>
<dbReference type="GO" id="GO:0016887">
    <property type="term" value="F:ATP hydrolysis activity"/>
    <property type="evidence" value="ECO:0007669"/>
    <property type="project" value="InterPro"/>
</dbReference>
<dbReference type="InterPro" id="IPR003593">
    <property type="entry name" value="AAA+_ATPase"/>
</dbReference>
<dbReference type="Proteomes" id="UP000585749">
    <property type="component" value="Unassembled WGS sequence"/>
</dbReference>
<dbReference type="PANTHER" id="PTHR42855">
    <property type="entry name" value="ABC TRANSPORTER ATP-BINDING SUBUNIT"/>
    <property type="match status" value="1"/>
</dbReference>
<evidence type="ECO:0000313" key="7">
    <source>
        <dbReference type="Proteomes" id="UP000182448"/>
    </source>
</evidence>
<comment type="caution">
    <text evidence="5">The sequence shown here is derived from an EMBL/GenBank/DDBJ whole genome shotgun (WGS) entry which is preliminary data.</text>
</comment>
<dbReference type="InterPro" id="IPR051309">
    <property type="entry name" value="ABCF_ATPase"/>
</dbReference>
<dbReference type="Proteomes" id="UP000182448">
    <property type="component" value="Unassembled WGS sequence"/>
</dbReference>